<evidence type="ECO:0000259" key="1">
    <source>
        <dbReference type="Pfam" id="PF13411"/>
    </source>
</evidence>
<gene>
    <name evidence="2" type="ORF">BN4615_P10944</name>
</gene>
<proteinExistence type="predicted"/>
<dbReference type="InterPro" id="IPR000551">
    <property type="entry name" value="MerR-type_HTH_dom"/>
</dbReference>
<evidence type="ECO:0000313" key="2">
    <source>
        <dbReference type="EMBL" id="SAP16281.1"/>
    </source>
</evidence>
<dbReference type="Pfam" id="PF13411">
    <property type="entry name" value="MerR_1"/>
    <property type="match status" value="1"/>
</dbReference>
<name>A0A1M4BL96_9ACTN</name>
<accession>A0A1M4BL96</accession>
<dbReference type="EMBL" id="LT559120">
    <property type="protein sequence ID" value="SAP16281.1"/>
    <property type="molecule type" value="Genomic_DNA"/>
</dbReference>
<dbReference type="SUPFAM" id="SSF46955">
    <property type="entry name" value="Putative DNA-binding domain"/>
    <property type="match status" value="1"/>
</dbReference>
<dbReference type="RefSeq" id="WP_225267150.1">
    <property type="nucleotide sequence ID" value="NZ_CP084058.1"/>
</dbReference>
<protein>
    <recommendedName>
        <fullName evidence="1">HTH merR-type domain-containing protein</fullName>
    </recommendedName>
</protein>
<dbReference type="GO" id="GO:0003677">
    <property type="term" value="F:DNA binding"/>
    <property type="evidence" value="ECO:0007669"/>
    <property type="project" value="InterPro"/>
</dbReference>
<dbReference type="GO" id="GO:0006355">
    <property type="term" value="P:regulation of DNA-templated transcription"/>
    <property type="evidence" value="ECO:0007669"/>
    <property type="project" value="InterPro"/>
</dbReference>
<dbReference type="AlphaFoldDB" id="A0A1M4BL96"/>
<organism evidence="2">
    <name type="scientific">Nonomuraea gerenzanensis</name>
    <dbReference type="NCBI Taxonomy" id="93944"/>
    <lineage>
        <taxon>Bacteria</taxon>
        <taxon>Bacillati</taxon>
        <taxon>Actinomycetota</taxon>
        <taxon>Actinomycetes</taxon>
        <taxon>Streptosporangiales</taxon>
        <taxon>Streptosporangiaceae</taxon>
        <taxon>Nonomuraea</taxon>
    </lineage>
</organism>
<dbReference type="InterPro" id="IPR009061">
    <property type="entry name" value="DNA-bd_dom_put_sf"/>
</dbReference>
<reference evidence="2" key="1">
    <citation type="submission" date="2016-04" db="EMBL/GenBank/DDBJ databases">
        <authorList>
            <person name="Evans L.H."/>
            <person name="Alamgir A."/>
            <person name="Owens N."/>
            <person name="Weber N.D."/>
            <person name="Virtaneva K."/>
            <person name="Barbian K."/>
            <person name="Babar A."/>
            <person name="Rosenke K."/>
        </authorList>
    </citation>
    <scope>NUCLEOTIDE SEQUENCE</scope>
    <source>
        <strain evidence="2">Nono1</strain>
    </source>
</reference>
<sequence>MARKTARCTCPADGKLVFLGHLKTCPEVADEVHQPAIQLTFQQVIDRGLSLRAVAYWIDRGYLHPITRGRGTAREWPQVELQVADLMRRLCDAGFTPAAASVIARTYAAVPVPMRIGPGLTLTIKDEPPAEGL</sequence>
<feature type="domain" description="HTH merR-type" evidence="1">
    <location>
        <begin position="48"/>
        <end position="103"/>
    </location>
</feature>